<dbReference type="InterPro" id="IPR013785">
    <property type="entry name" value="Aldolase_TIM"/>
</dbReference>
<evidence type="ECO:0000313" key="3">
    <source>
        <dbReference type="Proteomes" id="UP001520878"/>
    </source>
</evidence>
<dbReference type="InterPro" id="IPR006190">
    <property type="entry name" value="SAF_AFP_Neu5Ac"/>
</dbReference>
<keyword evidence="3" id="KW-1185">Reference proteome</keyword>
<dbReference type="RefSeq" id="WP_229157039.1">
    <property type="nucleotide sequence ID" value="NZ_JAJEWP010000001.1"/>
</dbReference>
<dbReference type="Proteomes" id="UP001520878">
    <property type="component" value="Unassembled WGS sequence"/>
</dbReference>
<dbReference type="Gene3D" id="3.20.20.70">
    <property type="entry name" value="Aldolase class I"/>
    <property type="match status" value="1"/>
</dbReference>
<dbReference type="EC" id="2.5.1.56" evidence="2"/>
<evidence type="ECO:0000259" key="1">
    <source>
        <dbReference type="PROSITE" id="PS50844"/>
    </source>
</evidence>
<comment type="caution">
    <text evidence="2">The sequence shown here is derived from an EMBL/GenBank/DDBJ whole genome shotgun (WGS) entry which is preliminary data.</text>
</comment>
<reference evidence="2 3" key="1">
    <citation type="submission" date="2021-10" db="EMBL/GenBank/DDBJ databases">
        <title>Draft genome of Aestuariibacter halophilus JC2043.</title>
        <authorList>
            <person name="Emsley S.A."/>
            <person name="Pfannmuller K.M."/>
            <person name="Ushijima B."/>
            <person name="Saw J.H."/>
            <person name="Videau P."/>
        </authorList>
    </citation>
    <scope>NUCLEOTIDE SEQUENCE [LARGE SCALE GENOMIC DNA]</scope>
    <source>
        <strain evidence="2 3">JC2043</strain>
    </source>
</reference>
<dbReference type="InterPro" id="IPR013132">
    <property type="entry name" value="PseI/NeuA/B-like_N"/>
</dbReference>
<dbReference type="InterPro" id="IPR020007">
    <property type="entry name" value="NeuB/NeuA"/>
</dbReference>
<gene>
    <name evidence="2" type="primary">neuB</name>
    <name evidence="2" type="ORF">LJ739_02580</name>
</gene>
<dbReference type="InterPro" id="IPR057736">
    <property type="entry name" value="SAF_PseI/NeuA/NeuB"/>
</dbReference>
<dbReference type="PROSITE" id="PS50844">
    <property type="entry name" value="AFP_LIKE"/>
    <property type="match status" value="1"/>
</dbReference>
<dbReference type="SUPFAM" id="SSF51569">
    <property type="entry name" value="Aldolase"/>
    <property type="match status" value="1"/>
</dbReference>
<sequence length="356" mass="37739">MSVLVIAEIGVNHDGDMEKAKALIDAAKAAGADRVKFQSFVTRSLVTDDAPTADYQRALSAEKQQAALLAKLELSFDQQLALYEYAKGQQIPFLSTPFDHESLDFLTQTLSLPLLKLSSGDLTNGPLLLSAARSSSQLILSTGMASMADIEQALKVVAFGALHADKSPTSAQLESMLATDGVWELLAQKVVLLHCTSAYPTPAEEANLSAITTLKNAFPVPVGYSDHTMGTAGAIGAVALGASVIEKHITLDCTSPGPDHAASIEPDTFADMVKGIRFMQQALGSGVKFPSASELDTRVPARKSLVALKPIKAGESFTSQNLGCKRPGNGMSPMLYWSVLGKTARRDYAIGDLLDE</sequence>
<protein>
    <submittedName>
        <fullName evidence="2">N-acetylneuraminate synthase</fullName>
        <ecNumber evidence="2">2.5.1.56</ecNumber>
    </submittedName>
</protein>
<dbReference type="GO" id="GO:0050462">
    <property type="term" value="F:N-acetylneuraminate synthase activity"/>
    <property type="evidence" value="ECO:0007669"/>
    <property type="project" value="UniProtKB-EC"/>
</dbReference>
<dbReference type="InterPro" id="IPR013974">
    <property type="entry name" value="SAF"/>
</dbReference>
<organism evidence="2 3">
    <name type="scientific">Fluctibacter halophilus</name>
    <dbReference type="NCBI Taxonomy" id="226011"/>
    <lineage>
        <taxon>Bacteria</taxon>
        <taxon>Pseudomonadati</taxon>
        <taxon>Pseudomonadota</taxon>
        <taxon>Gammaproteobacteria</taxon>
        <taxon>Alteromonadales</taxon>
        <taxon>Alteromonadaceae</taxon>
        <taxon>Fluctibacter</taxon>
    </lineage>
</organism>
<name>A0ABS8G3R9_9ALTE</name>
<dbReference type="CDD" id="cd11615">
    <property type="entry name" value="SAF_NeuB_like"/>
    <property type="match status" value="1"/>
</dbReference>
<accession>A0ABS8G3R9</accession>
<dbReference type="Gene3D" id="3.90.1210.10">
    <property type="entry name" value="Antifreeze-like/N-acetylneuraminic acid synthase C-terminal domain"/>
    <property type="match status" value="1"/>
</dbReference>
<dbReference type="Pfam" id="PF03102">
    <property type="entry name" value="NeuB"/>
    <property type="match status" value="1"/>
</dbReference>
<feature type="domain" description="AFP-like" evidence="1">
    <location>
        <begin position="304"/>
        <end position="356"/>
    </location>
</feature>
<proteinExistence type="predicted"/>
<dbReference type="EMBL" id="JAJEWP010000001">
    <property type="protein sequence ID" value="MCC2615128.1"/>
    <property type="molecule type" value="Genomic_DNA"/>
</dbReference>
<evidence type="ECO:0000313" key="2">
    <source>
        <dbReference type="EMBL" id="MCC2615128.1"/>
    </source>
</evidence>
<dbReference type="SUPFAM" id="SSF51269">
    <property type="entry name" value="AFP III-like domain"/>
    <property type="match status" value="1"/>
</dbReference>
<keyword evidence="2" id="KW-0808">Transferase</keyword>
<dbReference type="NCBIfam" id="TIGR03569">
    <property type="entry name" value="NeuB_NnaB"/>
    <property type="match status" value="1"/>
</dbReference>
<dbReference type="Pfam" id="PF08666">
    <property type="entry name" value="SAF"/>
    <property type="match status" value="1"/>
</dbReference>
<dbReference type="InterPro" id="IPR051690">
    <property type="entry name" value="PseI-like"/>
</dbReference>
<dbReference type="PANTHER" id="PTHR42966:SF1">
    <property type="entry name" value="SIALIC ACID SYNTHASE"/>
    <property type="match status" value="1"/>
</dbReference>
<dbReference type="PANTHER" id="PTHR42966">
    <property type="entry name" value="N-ACETYLNEURAMINATE SYNTHASE"/>
    <property type="match status" value="1"/>
</dbReference>
<dbReference type="InterPro" id="IPR036732">
    <property type="entry name" value="AFP_Neu5c_C_sf"/>
</dbReference>